<dbReference type="Gramene" id="Kaladp0076s0023.1.v1.1">
    <property type="protein sequence ID" value="Kaladp0076s0023.1.v1.1"/>
    <property type="gene ID" value="Kaladp0076s0023.v1.1"/>
</dbReference>
<evidence type="ECO:0000313" key="4">
    <source>
        <dbReference type="Proteomes" id="UP000594263"/>
    </source>
</evidence>
<reference evidence="3" key="1">
    <citation type="submission" date="2021-01" db="UniProtKB">
        <authorList>
            <consortium name="EnsemblPlants"/>
        </authorList>
    </citation>
    <scope>IDENTIFICATION</scope>
</reference>
<sequence length="328" mass="37374">MDVPQEVDEYIQQSMHHAVGLPVGVRTLELKLRASEEAQMRCREQYLKLGIRLKEMDEVIERTRAEASLNAQALKKFVEENRRLAGECKNLASQCAQWEKECSLYDRDREALMEFGNEADERAKEAESRAIELEEELGRVLKELHDFKARESAEGVLSTEDPLEEEKLLASVIETVICKDEVGPSAQAFLEANRKHDPFSKLHGIWNRLKPSSQMTISLIAKIKKLEKDTEHLRINLHTAEVEARLLSEENNILDEENKRLISQLKERRHSSSGGRHSCSSATKGQKRKSSPGTCSPIERLDFSEAELGRCPLSPLLHNSPDTRMHKK</sequence>
<dbReference type="PANTHER" id="PTHR35689:SF1">
    <property type="entry name" value="EARLY ENDOSOME ANTIGEN"/>
    <property type="match status" value="1"/>
</dbReference>
<evidence type="ECO:0000313" key="3">
    <source>
        <dbReference type="EnsemblPlants" id="Kaladp0076s0023.1.v1.1"/>
    </source>
</evidence>
<feature type="region of interest" description="Disordered" evidence="2">
    <location>
        <begin position="266"/>
        <end position="298"/>
    </location>
</feature>
<dbReference type="OMA" id="LSPFRYN"/>
<dbReference type="Proteomes" id="UP000594263">
    <property type="component" value="Unplaced"/>
</dbReference>
<name>A0A7N0UM63_KALFE</name>
<feature type="coiled-coil region" evidence="1">
    <location>
        <begin position="74"/>
        <end position="150"/>
    </location>
</feature>
<feature type="coiled-coil region" evidence="1">
    <location>
        <begin position="223"/>
        <end position="264"/>
    </location>
</feature>
<evidence type="ECO:0000256" key="1">
    <source>
        <dbReference type="SAM" id="Coils"/>
    </source>
</evidence>
<proteinExistence type="predicted"/>
<keyword evidence="1" id="KW-0175">Coiled coil</keyword>
<accession>A0A7N0UM63</accession>
<protein>
    <submittedName>
        <fullName evidence="3">Uncharacterized protein</fullName>
    </submittedName>
</protein>
<dbReference type="AlphaFoldDB" id="A0A7N0UM63"/>
<evidence type="ECO:0000256" key="2">
    <source>
        <dbReference type="SAM" id="MobiDB-lite"/>
    </source>
</evidence>
<feature type="compositionally biased region" description="Low complexity" evidence="2">
    <location>
        <begin position="272"/>
        <end position="281"/>
    </location>
</feature>
<dbReference type="PANTHER" id="PTHR35689">
    <property type="entry name" value="EARLY ENDOSOME ANTIGEN"/>
    <property type="match status" value="1"/>
</dbReference>
<dbReference type="EnsemblPlants" id="Kaladp0076s0023.1.v1.1">
    <property type="protein sequence ID" value="Kaladp0076s0023.1.v1.1"/>
    <property type="gene ID" value="Kaladp0076s0023.v1.1"/>
</dbReference>
<keyword evidence="4" id="KW-1185">Reference proteome</keyword>
<organism evidence="3 4">
    <name type="scientific">Kalanchoe fedtschenkoi</name>
    <name type="common">Lavender scallops</name>
    <name type="synonym">South American air plant</name>
    <dbReference type="NCBI Taxonomy" id="63787"/>
    <lineage>
        <taxon>Eukaryota</taxon>
        <taxon>Viridiplantae</taxon>
        <taxon>Streptophyta</taxon>
        <taxon>Embryophyta</taxon>
        <taxon>Tracheophyta</taxon>
        <taxon>Spermatophyta</taxon>
        <taxon>Magnoliopsida</taxon>
        <taxon>eudicotyledons</taxon>
        <taxon>Gunneridae</taxon>
        <taxon>Pentapetalae</taxon>
        <taxon>Saxifragales</taxon>
        <taxon>Crassulaceae</taxon>
        <taxon>Kalanchoe</taxon>
    </lineage>
</organism>